<evidence type="ECO:0000256" key="8">
    <source>
        <dbReference type="ARBA" id="ARBA00023237"/>
    </source>
</evidence>
<dbReference type="Pfam" id="PF25183">
    <property type="entry name" value="OMP_b-brl_4"/>
    <property type="match status" value="2"/>
</dbReference>
<feature type="chain" id="PRO_5045950434" evidence="10">
    <location>
        <begin position="31"/>
        <end position="1034"/>
    </location>
</feature>
<gene>
    <name evidence="12" type="ORF">H8K55_05120</name>
</gene>
<dbReference type="PANTHER" id="PTHR30069">
    <property type="entry name" value="TONB-DEPENDENT OUTER MEMBRANE RECEPTOR"/>
    <property type="match status" value="1"/>
</dbReference>
<dbReference type="PANTHER" id="PTHR30069:SF46">
    <property type="entry name" value="OAR PROTEIN"/>
    <property type="match status" value="1"/>
</dbReference>
<feature type="signal peptide" evidence="10">
    <location>
        <begin position="1"/>
        <end position="30"/>
    </location>
</feature>
<dbReference type="PROSITE" id="PS52016">
    <property type="entry name" value="TONB_DEPENDENT_REC_3"/>
    <property type="match status" value="1"/>
</dbReference>
<evidence type="ECO:0000259" key="11">
    <source>
        <dbReference type="Pfam" id="PF25183"/>
    </source>
</evidence>
<keyword evidence="10" id="KW-0732">Signal</keyword>
<dbReference type="Pfam" id="PF13620">
    <property type="entry name" value="CarboxypepD_reg"/>
    <property type="match status" value="1"/>
</dbReference>
<keyword evidence="3 9" id="KW-0813">Transport</keyword>
<name>A0ABR6Y8L8_9BURK</name>
<dbReference type="SUPFAM" id="SSF56935">
    <property type="entry name" value="Porins"/>
    <property type="match status" value="1"/>
</dbReference>
<evidence type="ECO:0000256" key="2">
    <source>
        <dbReference type="ARBA" id="ARBA00009810"/>
    </source>
</evidence>
<evidence type="ECO:0000256" key="6">
    <source>
        <dbReference type="ARBA" id="ARBA00023136"/>
    </source>
</evidence>
<dbReference type="Gene3D" id="2.60.40.1120">
    <property type="entry name" value="Carboxypeptidase-like, regulatory domain"/>
    <property type="match status" value="1"/>
</dbReference>
<comment type="similarity">
    <text evidence="2 9">Belongs to the TonB-dependent receptor family.</text>
</comment>
<evidence type="ECO:0000313" key="12">
    <source>
        <dbReference type="EMBL" id="MBC3872958.1"/>
    </source>
</evidence>
<evidence type="ECO:0000313" key="13">
    <source>
        <dbReference type="Proteomes" id="UP000624279"/>
    </source>
</evidence>
<dbReference type="RefSeq" id="WP_186941008.1">
    <property type="nucleotide sequence ID" value="NZ_JACOGA010000004.1"/>
</dbReference>
<comment type="caution">
    <text evidence="12">The sequence shown here is derived from an EMBL/GenBank/DDBJ whole genome shotgun (WGS) entry which is preliminary data.</text>
</comment>
<dbReference type="InterPro" id="IPR057601">
    <property type="entry name" value="Oar-like_b-barrel"/>
</dbReference>
<evidence type="ECO:0000256" key="10">
    <source>
        <dbReference type="SAM" id="SignalP"/>
    </source>
</evidence>
<protein>
    <submittedName>
        <fullName evidence="12">TonB-dependent receptor</fullName>
    </submittedName>
</protein>
<keyword evidence="4 9" id="KW-1134">Transmembrane beta strand</keyword>
<accession>A0ABR6Y8L8</accession>
<feature type="domain" description="TonB-dependent transporter Oar-like beta-barrel" evidence="11">
    <location>
        <begin position="619"/>
        <end position="1003"/>
    </location>
</feature>
<keyword evidence="13" id="KW-1185">Reference proteome</keyword>
<evidence type="ECO:0000256" key="1">
    <source>
        <dbReference type="ARBA" id="ARBA00004571"/>
    </source>
</evidence>
<dbReference type="Proteomes" id="UP000624279">
    <property type="component" value="Unassembled WGS sequence"/>
</dbReference>
<dbReference type="Gene3D" id="2.40.170.20">
    <property type="entry name" value="TonB-dependent receptor, beta-barrel domain"/>
    <property type="match status" value="1"/>
</dbReference>
<evidence type="ECO:0000256" key="9">
    <source>
        <dbReference type="PROSITE-ProRule" id="PRU01360"/>
    </source>
</evidence>
<keyword evidence="7 12" id="KW-0675">Receptor</keyword>
<sequence length="1034" mass="112555">MFKKTVIVRALSIAFATASISVSMVAPVMAQSNASGTIFGRVDVTGHTIVVKNIDTNLQRKAVPDASGRYQITALPAGRYKVELLKGEQAVKSNEVEVTPGQGAEADFTNTQAIQSVQVMGQRTKIDVSNTNNGTNFSSRELGKLPIAPNLTSIIQLAPNTAPADPRYLGAAMGGSGPSENSYYINGFPVTNALTGLGSSELPFGAIATAQILTGGFGAEFGRSIGGVVNITTKSGTNKWETGAQLSYTPKQLTSKYKDYYYSTTGATENAATDGKIYLKRSDNTRAERRMGAYVGGPIVEDKLFMFISAEQGVVNQDRVARSAAETPAALAKWGYGEYTDTTNRLLAKFDWNVNDANRLELAYIYDDAKRDAYFYGYDYASNVHGTTVNSGQHYRNDPANNTGVGSKATTLKYIANINDDLTFTALYGELKSPHENNFDGYDVYDMKSAIPGVTSVTTTRYPGLTYNNNQPLGAANVLPLGAEDTVKSLRLDLEYKLGDHTLRVGADRNRLDSLAGFFRVGGGSWSFQKQLNPTVASVLSGSDQKVAVALTPNAGEIAKAGYYVTQGIFTSATKIASEQTAMYIEDRWQATKNLLLSFGLRDETYKNINSEGDAFLDMKKQLAPRLGAAWNVNGDSSFKVFSTAGRYYLQVPTSISVRAPSRSLNTTQAFTYTGLDANGAPTGLTAIAPVFSANNEYNFPKDAKVLAAIDLKPNYQDEMTLGFEKAYSSNINYGLKGTYRVLRSTLDDYCDAGIIARWKAANPQYDTSKMRARGCTFINPGEDNAFWLDLYDADPALARKNYVRAVFTKEMLGLPKAERKYSAIDAFLEHAYSNGWYGKVSYTWSRSYGNTEGQTRSENAQINPGATTTWDLPQLAENATGLLPNNRTHALKAYGFYDVTSEWNAGANLSIATGRPINCLGNHPTFTGGYAGNFFYCGNPNNAKPLNTPAPRGTLGNLPTDIRLDMSITYRPAILAGFAFRADVFNLMNRQTILTINETYNSGTNLVNPNYRAPTALAAPRSVRLTMEYNKKF</sequence>
<organism evidence="12 13">
    <name type="scientific">Undibacterium flavidum</name>
    <dbReference type="NCBI Taxonomy" id="2762297"/>
    <lineage>
        <taxon>Bacteria</taxon>
        <taxon>Pseudomonadati</taxon>
        <taxon>Pseudomonadota</taxon>
        <taxon>Betaproteobacteria</taxon>
        <taxon>Burkholderiales</taxon>
        <taxon>Oxalobacteraceae</taxon>
        <taxon>Undibacterium</taxon>
    </lineage>
</organism>
<dbReference type="EMBL" id="JACOGA010000004">
    <property type="protein sequence ID" value="MBC3872958.1"/>
    <property type="molecule type" value="Genomic_DNA"/>
</dbReference>
<feature type="domain" description="TonB-dependent transporter Oar-like beta-barrel" evidence="11">
    <location>
        <begin position="339"/>
        <end position="611"/>
    </location>
</feature>
<dbReference type="SUPFAM" id="SSF49452">
    <property type="entry name" value="Starch-binding domain-like"/>
    <property type="match status" value="1"/>
</dbReference>
<reference evidence="12 13" key="1">
    <citation type="submission" date="2020-08" db="EMBL/GenBank/DDBJ databases">
        <title>Novel species isolated from subtropical streams in China.</title>
        <authorList>
            <person name="Lu H."/>
        </authorList>
    </citation>
    <scope>NUCLEOTIDE SEQUENCE [LARGE SCALE GENOMIC DNA]</scope>
    <source>
        <strain evidence="12 13">LX15W</strain>
    </source>
</reference>
<dbReference type="Gene3D" id="2.170.130.10">
    <property type="entry name" value="TonB-dependent receptor, plug domain"/>
    <property type="match status" value="1"/>
</dbReference>
<dbReference type="InterPro" id="IPR037066">
    <property type="entry name" value="Plug_dom_sf"/>
</dbReference>
<evidence type="ECO:0000256" key="7">
    <source>
        <dbReference type="ARBA" id="ARBA00023170"/>
    </source>
</evidence>
<evidence type="ECO:0000256" key="4">
    <source>
        <dbReference type="ARBA" id="ARBA00022452"/>
    </source>
</evidence>
<evidence type="ECO:0000256" key="3">
    <source>
        <dbReference type="ARBA" id="ARBA00022448"/>
    </source>
</evidence>
<proteinExistence type="inferred from homology"/>
<comment type="subcellular location">
    <subcellularLocation>
        <location evidence="1 9">Cell outer membrane</location>
        <topology evidence="1 9">Multi-pass membrane protein</topology>
    </subcellularLocation>
</comment>
<keyword evidence="8 9" id="KW-0998">Cell outer membrane</keyword>
<evidence type="ECO:0000256" key="5">
    <source>
        <dbReference type="ARBA" id="ARBA00022692"/>
    </source>
</evidence>
<dbReference type="InterPro" id="IPR013784">
    <property type="entry name" value="Carb-bd-like_fold"/>
</dbReference>
<keyword evidence="6 9" id="KW-0472">Membrane</keyword>
<dbReference type="InterPro" id="IPR039426">
    <property type="entry name" value="TonB-dep_rcpt-like"/>
</dbReference>
<dbReference type="InterPro" id="IPR036942">
    <property type="entry name" value="Beta-barrel_TonB_sf"/>
</dbReference>
<keyword evidence="5 9" id="KW-0812">Transmembrane</keyword>